<dbReference type="EnsemblBacteria" id="AAB85435">
    <property type="protein sequence ID" value="AAB85435"/>
    <property type="gene ID" value="MTH_937"/>
</dbReference>
<reference evidence="1 2" key="1">
    <citation type="journal article" date="1997" name="J. Bacteriol.">
        <title>Complete genome sequence of Methanobacterium thermoautotrophicum deltaH: functional analysis and comparative genomics.</title>
        <authorList>
            <person name="Smith D.R."/>
            <person name="Doucette-Stamm L.A."/>
            <person name="Deloughery C."/>
            <person name="Lee H.-M."/>
            <person name="Dubois J."/>
            <person name="Aldredge T."/>
            <person name="Bashirzadeh R."/>
            <person name="Blakely D."/>
            <person name="Cook R."/>
            <person name="Gilbert K."/>
            <person name="Harrison D."/>
            <person name="Hoang L."/>
            <person name="Keagle P."/>
            <person name="Lumm W."/>
            <person name="Pothier B."/>
            <person name="Qiu D."/>
            <person name="Spadafora R."/>
            <person name="Vicare R."/>
            <person name="Wang Y."/>
            <person name="Wierzbowski J."/>
            <person name="Gibson R."/>
            <person name="Jiwani N."/>
            <person name="Caruso A."/>
            <person name="Bush D."/>
            <person name="Safer H."/>
            <person name="Patwell D."/>
            <person name="Prabhakar S."/>
            <person name="McDougall S."/>
            <person name="Shimer G."/>
            <person name="Goyal A."/>
            <person name="Pietrovski S."/>
            <person name="Church G.M."/>
            <person name="Daniels C.J."/>
            <person name="Mao J.-i."/>
            <person name="Rice P."/>
            <person name="Nolling J."/>
            <person name="Reeve J.N."/>
        </authorList>
    </citation>
    <scope>NUCLEOTIDE SEQUENCE [LARGE SCALE GENOMIC DNA]</scope>
    <source>
        <strain evidence="2">ATCC 29096 / DSM 1053 / JCM 10044 / NBRC 100330 / Delta H</strain>
    </source>
</reference>
<dbReference type="KEGG" id="mth:MTH_937"/>
<accession>O27020</accession>
<sequence length="100" mass="11418">MMDVLEIRVHEIRGKCPVHREGDRITVDDHEIDLERTDALCTHALSTILHYTTILERNWCPVELGLTVDGDEEHAYMQCVDPGEPYTDGGTVIFQVRGLR</sequence>
<dbReference type="PIR" id="E69225">
    <property type="entry name" value="E69225"/>
</dbReference>
<dbReference type="HOGENOM" id="CLU_176008_0_0_2"/>
<dbReference type="Proteomes" id="UP000005223">
    <property type="component" value="Chromosome"/>
</dbReference>
<protein>
    <recommendedName>
        <fullName evidence="3">TIGR04076 family protein</fullName>
    </recommendedName>
</protein>
<dbReference type="InterPro" id="IPR023811">
    <property type="entry name" value="CHP04076"/>
</dbReference>
<dbReference type="EMBL" id="AE000666">
    <property type="protein sequence ID" value="AAB85435.1"/>
    <property type="molecule type" value="Genomic_DNA"/>
</dbReference>
<dbReference type="STRING" id="187420.MTH_937"/>
<dbReference type="NCBIfam" id="TIGR04076">
    <property type="entry name" value="TIGR04076 family protein"/>
    <property type="match status" value="1"/>
</dbReference>
<dbReference type="AlphaFoldDB" id="O27020"/>
<dbReference type="PATRIC" id="fig|187420.15.peg.920"/>
<dbReference type="InParanoid" id="O27020"/>
<evidence type="ECO:0008006" key="3">
    <source>
        <dbReference type="Google" id="ProtNLM"/>
    </source>
</evidence>
<name>O27020_METTH</name>
<evidence type="ECO:0000313" key="2">
    <source>
        <dbReference type="Proteomes" id="UP000005223"/>
    </source>
</evidence>
<proteinExistence type="predicted"/>
<keyword evidence="2" id="KW-1185">Reference proteome</keyword>
<gene>
    <name evidence="1" type="ordered locus">MTH_937</name>
</gene>
<organism evidence="1 2">
    <name type="scientific">Methanothermobacter thermautotrophicus (strain ATCC 29096 / DSM 1053 / JCM 10044 / NBRC 100330 / Delta H)</name>
    <name type="common">Methanobacterium thermoautotrophicum</name>
    <dbReference type="NCBI Taxonomy" id="187420"/>
    <lineage>
        <taxon>Archaea</taxon>
        <taxon>Methanobacteriati</taxon>
        <taxon>Methanobacteriota</taxon>
        <taxon>Methanomada group</taxon>
        <taxon>Methanobacteria</taxon>
        <taxon>Methanobacteriales</taxon>
        <taxon>Methanobacteriaceae</taxon>
        <taxon>Methanothermobacter</taxon>
    </lineage>
</organism>
<evidence type="ECO:0000313" key="1">
    <source>
        <dbReference type="EMBL" id="AAB85435.1"/>
    </source>
</evidence>
<dbReference type="PaxDb" id="187420-MTH_937"/>